<evidence type="ECO:0000313" key="3">
    <source>
        <dbReference type="Proteomes" id="UP000434052"/>
    </source>
</evidence>
<name>A0A6P1ZJA6_9BACT</name>
<dbReference type="CDD" id="cd03801">
    <property type="entry name" value="GT4_PimA-like"/>
    <property type="match status" value="1"/>
</dbReference>
<reference evidence="2 3" key="1">
    <citation type="submission" date="2018-06" db="EMBL/GenBank/DDBJ databases">
        <title>Complete genome of Desulfovibrio marinus P48SEP.</title>
        <authorList>
            <person name="Crispim J.S."/>
            <person name="Vidigal P.M.P."/>
            <person name="Silva L.C.F."/>
            <person name="Araujo L.C."/>
            <person name="Laguardia C.N."/>
            <person name="Dias R.S."/>
            <person name="Sousa M.P."/>
            <person name="Paula S.O."/>
            <person name="Silva C."/>
        </authorList>
    </citation>
    <scope>NUCLEOTIDE SEQUENCE [LARGE SCALE GENOMIC DNA]</scope>
    <source>
        <strain evidence="2 3">P48SEP</strain>
    </source>
</reference>
<dbReference type="Proteomes" id="UP000434052">
    <property type="component" value="Unassembled WGS sequence"/>
</dbReference>
<comment type="caution">
    <text evidence="2">The sequence shown here is derived from an EMBL/GenBank/DDBJ whole genome shotgun (WGS) entry which is preliminary data.</text>
</comment>
<feature type="domain" description="Glycosyl transferase family 1" evidence="1">
    <location>
        <begin position="228"/>
        <end position="386"/>
    </location>
</feature>
<dbReference type="InterPro" id="IPR001296">
    <property type="entry name" value="Glyco_trans_1"/>
</dbReference>
<dbReference type="Pfam" id="PF00534">
    <property type="entry name" value="Glycos_transf_1"/>
    <property type="match status" value="1"/>
</dbReference>
<sequence>MSLPKTAFIALWLPKPSETFVFREAVCLGTMGLPLVVWSHYGPYPKDLSPEMQAYDKATHHGVRHLKHLFRDHAFWRKRRPKTYWRLMRQVLGQWYGTMERQGENWWGLHMGFTFGRYALEQGIEHIHSCWAGGAATSAMVASELTGVPFSFAARAGDIHPPEPALAKKLEKASFVRVNNAFNISYIQSFADTLDDPERHKAKVQLAYNALTLGHGSEAPVVMQPPYNLLAVGRFVATKGYDYLLKACKLLKDRGIDVHLTLAGDGREGPGLKKLAGELGLADTVSFPGFVTHERIAELMSSADVFVMPSMVNKTGGRDGIPNVIMEAMSYTVPVVATDVAGIKEVVRDGETGRLIQEKNETQLADAIADTISDRDRARQWAVNGRDLVYELFDQERNCQHLIDLFAAHSGAATV</sequence>
<dbReference type="Gene3D" id="3.40.50.2000">
    <property type="entry name" value="Glycogen Phosphorylase B"/>
    <property type="match status" value="2"/>
</dbReference>
<dbReference type="RefSeq" id="WP_144304993.1">
    <property type="nucleotide sequence ID" value="NZ_QMIF01000004.1"/>
</dbReference>
<protein>
    <submittedName>
        <fullName evidence="2">Colanic acid biosynthesis glycosyltransferase WcaL</fullName>
    </submittedName>
</protein>
<dbReference type="OrthoDB" id="267270at2"/>
<evidence type="ECO:0000259" key="1">
    <source>
        <dbReference type="Pfam" id="PF00534"/>
    </source>
</evidence>
<gene>
    <name evidence="2" type="ORF">DQK91_08870</name>
</gene>
<dbReference type="PANTHER" id="PTHR12526:SF630">
    <property type="entry name" value="GLYCOSYLTRANSFERASE"/>
    <property type="match status" value="1"/>
</dbReference>
<evidence type="ECO:0000313" key="2">
    <source>
        <dbReference type="EMBL" id="TVM34672.1"/>
    </source>
</evidence>
<dbReference type="GO" id="GO:0016757">
    <property type="term" value="F:glycosyltransferase activity"/>
    <property type="evidence" value="ECO:0007669"/>
    <property type="project" value="InterPro"/>
</dbReference>
<dbReference type="AlphaFoldDB" id="A0A6P1ZJA6"/>
<keyword evidence="2" id="KW-0808">Transferase</keyword>
<organism evidence="2 3">
    <name type="scientific">Oceanidesulfovibrio marinus</name>
    <dbReference type="NCBI Taxonomy" id="370038"/>
    <lineage>
        <taxon>Bacteria</taxon>
        <taxon>Pseudomonadati</taxon>
        <taxon>Thermodesulfobacteriota</taxon>
        <taxon>Desulfovibrionia</taxon>
        <taxon>Desulfovibrionales</taxon>
        <taxon>Desulfovibrionaceae</taxon>
        <taxon>Oceanidesulfovibrio</taxon>
    </lineage>
</organism>
<dbReference type="EMBL" id="QMIF01000004">
    <property type="protein sequence ID" value="TVM34672.1"/>
    <property type="molecule type" value="Genomic_DNA"/>
</dbReference>
<proteinExistence type="predicted"/>
<dbReference type="PANTHER" id="PTHR12526">
    <property type="entry name" value="GLYCOSYLTRANSFERASE"/>
    <property type="match status" value="1"/>
</dbReference>
<dbReference type="SUPFAM" id="SSF53756">
    <property type="entry name" value="UDP-Glycosyltransferase/glycogen phosphorylase"/>
    <property type="match status" value="1"/>
</dbReference>
<accession>A0A6P1ZJA6</accession>